<gene>
    <name evidence="3" type="ORF">TH606_03240</name>
</gene>
<dbReference type="Pfam" id="PF03448">
    <property type="entry name" value="MgtE_N"/>
    <property type="match status" value="1"/>
</dbReference>
<dbReference type="OrthoDB" id="9791432at2"/>
<dbReference type="Proteomes" id="UP000076964">
    <property type="component" value="Unassembled WGS sequence"/>
</dbReference>
<organism evidence="3 4">
    <name type="scientific">Thermodesulfatator autotrophicus</name>
    <dbReference type="NCBI Taxonomy" id="1795632"/>
    <lineage>
        <taxon>Bacteria</taxon>
        <taxon>Pseudomonadati</taxon>
        <taxon>Thermodesulfobacteriota</taxon>
        <taxon>Thermodesulfobacteria</taxon>
        <taxon>Thermodesulfobacteriales</taxon>
        <taxon>Thermodesulfatatoraceae</taxon>
        <taxon>Thermodesulfatator</taxon>
    </lineage>
</organism>
<evidence type="ECO:0000259" key="2">
    <source>
        <dbReference type="Pfam" id="PF03448"/>
    </source>
</evidence>
<sequence length="187" mass="21013">MKTSKLMSLVLILAFIKFILAGTYFFLFHQGKFSLGLSEAKAEAKAKVEKEDIFSCPKALYEALRIEKERLAKEKEVLSQKKEKLALMEKQIQRRLAALESLNEEVEQKLNELKTIKTKRFKLLVGAYGNMKPSKAAKLLEAMEPDMAIKILSALKTEQVARILSAMPPEKAASLAESLSGLPPREM</sequence>
<reference evidence="3 4" key="1">
    <citation type="submission" date="2016-02" db="EMBL/GenBank/DDBJ databases">
        <title>Draft genome sequence of Thermodesulfatator sp. S606.</title>
        <authorList>
            <person name="Lai Q."/>
            <person name="Cao J."/>
            <person name="Dupont S."/>
            <person name="Shao Z."/>
            <person name="Jebbar M."/>
            <person name="Alain K."/>
        </authorList>
    </citation>
    <scope>NUCLEOTIDE SEQUENCE [LARGE SCALE GENOMIC DNA]</scope>
    <source>
        <strain evidence="3 4">S606</strain>
    </source>
</reference>
<dbReference type="STRING" id="1795632.TH606_03240"/>
<name>A0A177E8P9_9BACT</name>
<dbReference type="InterPro" id="IPR006668">
    <property type="entry name" value="Mg_transptr_MgtE_intracell_dom"/>
</dbReference>
<dbReference type="InterPro" id="IPR038076">
    <property type="entry name" value="MgtE_N_sf"/>
</dbReference>
<comment type="caution">
    <text evidence="3">The sequence shown here is derived from an EMBL/GenBank/DDBJ whole genome shotgun (WGS) entry which is preliminary data.</text>
</comment>
<dbReference type="Gene3D" id="1.25.60.10">
    <property type="entry name" value="MgtE N-terminal domain-like"/>
    <property type="match status" value="1"/>
</dbReference>
<evidence type="ECO:0000256" key="1">
    <source>
        <dbReference type="SAM" id="Coils"/>
    </source>
</evidence>
<dbReference type="EMBL" id="LSFI01000010">
    <property type="protein sequence ID" value="OAG28168.1"/>
    <property type="molecule type" value="Genomic_DNA"/>
</dbReference>
<keyword evidence="1" id="KW-0175">Coiled coil</keyword>
<dbReference type="AlphaFoldDB" id="A0A177E8P9"/>
<evidence type="ECO:0000313" key="4">
    <source>
        <dbReference type="Proteomes" id="UP000076964"/>
    </source>
</evidence>
<proteinExistence type="predicted"/>
<dbReference type="RefSeq" id="WP_068541264.1">
    <property type="nucleotide sequence ID" value="NZ_LSFI01000010.1"/>
</dbReference>
<evidence type="ECO:0000313" key="3">
    <source>
        <dbReference type="EMBL" id="OAG28168.1"/>
    </source>
</evidence>
<feature type="coiled-coil region" evidence="1">
    <location>
        <begin position="61"/>
        <end position="119"/>
    </location>
</feature>
<dbReference type="SUPFAM" id="SSF158791">
    <property type="entry name" value="MgtE N-terminal domain-like"/>
    <property type="match status" value="1"/>
</dbReference>
<accession>A0A177E8P9</accession>
<feature type="domain" description="Magnesium transporter MgtE intracellular" evidence="2">
    <location>
        <begin position="130"/>
        <end position="179"/>
    </location>
</feature>
<protein>
    <recommendedName>
        <fullName evidence="2">Magnesium transporter MgtE intracellular domain-containing protein</fullName>
    </recommendedName>
</protein>
<keyword evidence="4" id="KW-1185">Reference proteome</keyword>